<sequence>MPTILVVDDDLQVRLWLRQLLEAKGHKIEEAGDGYAALTYLEHAEPALVVLDLFMPNVEGLEIILHLRTSARPLKVLAISGNPLPAFDACVVAKVFGACDALAKPFDATTFLNHVDTLLAHS</sequence>
<dbReference type="GO" id="GO:0000160">
    <property type="term" value="P:phosphorelay signal transduction system"/>
    <property type="evidence" value="ECO:0007669"/>
    <property type="project" value="InterPro"/>
</dbReference>
<dbReference type="SUPFAM" id="SSF52172">
    <property type="entry name" value="CheY-like"/>
    <property type="match status" value="1"/>
</dbReference>
<dbReference type="SMART" id="SM00448">
    <property type="entry name" value="REC"/>
    <property type="match status" value="1"/>
</dbReference>
<dbReference type="CDD" id="cd00156">
    <property type="entry name" value="REC"/>
    <property type="match status" value="1"/>
</dbReference>
<protein>
    <submittedName>
        <fullName evidence="4">Response regulator receiver protein</fullName>
    </submittedName>
</protein>
<dbReference type="InterPro" id="IPR011006">
    <property type="entry name" value="CheY-like_superfamily"/>
</dbReference>
<evidence type="ECO:0000259" key="3">
    <source>
        <dbReference type="PROSITE" id="PS50110"/>
    </source>
</evidence>
<dbReference type="PANTHER" id="PTHR44591:SF3">
    <property type="entry name" value="RESPONSE REGULATORY DOMAIN-CONTAINING PROTEIN"/>
    <property type="match status" value="1"/>
</dbReference>
<dbReference type="AlphaFoldDB" id="A0A0S4L9F6"/>
<dbReference type="Pfam" id="PF00072">
    <property type="entry name" value="Response_reg"/>
    <property type="match status" value="1"/>
</dbReference>
<dbReference type="PANTHER" id="PTHR44591">
    <property type="entry name" value="STRESS RESPONSE REGULATOR PROTEIN 1"/>
    <property type="match status" value="1"/>
</dbReference>
<evidence type="ECO:0000256" key="1">
    <source>
        <dbReference type="ARBA" id="ARBA00022553"/>
    </source>
</evidence>
<gene>
    <name evidence="4" type="ORF">COMA1_11536</name>
</gene>
<dbReference type="InterPro" id="IPR050595">
    <property type="entry name" value="Bact_response_regulator"/>
</dbReference>
<dbReference type="Gene3D" id="3.40.50.2300">
    <property type="match status" value="1"/>
</dbReference>
<dbReference type="RefSeq" id="WP_176697911.1">
    <property type="nucleotide sequence ID" value="NZ_CZQA01000001.1"/>
</dbReference>
<dbReference type="InterPro" id="IPR001789">
    <property type="entry name" value="Sig_transdc_resp-reg_receiver"/>
</dbReference>
<proteinExistence type="predicted"/>
<feature type="domain" description="Response regulatory" evidence="3">
    <location>
        <begin position="3"/>
        <end position="119"/>
    </location>
</feature>
<dbReference type="Proteomes" id="UP000199032">
    <property type="component" value="Unassembled WGS sequence"/>
</dbReference>
<keyword evidence="1 2" id="KW-0597">Phosphoprotein</keyword>
<keyword evidence="5" id="KW-1185">Reference proteome</keyword>
<dbReference type="STRING" id="1742972.COMA1_11536"/>
<reference evidence="4 5" key="1">
    <citation type="submission" date="2015-10" db="EMBL/GenBank/DDBJ databases">
        <authorList>
            <person name="Gilbert D.G."/>
        </authorList>
    </citation>
    <scope>NUCLEOTIDE SEQUENCE [LARGE SCALE GENOMIC DNA]</scope>
    <source>
        <strain evidence="4">COMA1</strain>
    </source>
</reference>
<name>A0A0S4L9F6_9BACT</name>
<evidence type="ECO:0000256" key="2">
    <source>
        <dbReference type="PROSITE-ProRule" id="PRU00169"/>
    </source>
</evidence>
<accession>A0A0S4L9F6</accession>
<evidence type="ECO:0000313" key="4">
    <source>
        <dbReference type="EMBL" id="CUS34133.1"/>
    </source>
</evidence>
<feature type="modified residue" description="4-aspartylphosphate" evidence="2">
    <location>
        <position position="52"/>
    </location>
</feature>
<organism evidence="4 5">
    <name type="scientific">Candidatus Nitrospira nitrosa</name>
    <dbReference type="NCBI Taxonomy" id="1742972"/>
    <lineage>
        <taxon>Bacteria</taxon>
        <taxon>Pseudomonadati</taxon>
        <taxon>Nitrospirota</taxon>
        <taxon>Nitrospiria</taxon>
        <taxon>Nitrospirales</taxon>
        <taxon>Nitrospiraceae</taxon>
        <taxon>Nitrospira</taxon>
    </lineage>
</organism>
<dbReference type="PROSITE" id="PS50110">
    <property type="entry name" value="RESPONSE_REGULATORY"/>
    <property type="match status" value="1"/>
</dbReference>
<evidence type="ECO:0000313" key="5">
    <source>
        <dbReference type="Proteomes" id="UP000199032"/>
    </source>
</evidence>
<dbReference type="EMBL" id="CZQA01000001">
    <property type="protein sequence ID" value="CUS34133.1"/>
    <property type="molecule type" value="Genomic_DNA"/>
</dbReference>